<gene>
    <name evidence="2" type="ORF">JJQ60_09960</name>
</gene>
<dbReference type="InterPro" id="IPR045538">
    <property type="entry name" value="CIS_TMP"/>
</dbReference>
<dbReference type="Pfam" id="PF19268">
    <property type="entry name" value="CIS_TMP"/>
    <property type="match status" value="1"/>
</dbReference>
<evidence type="ECO:0000313" key="2">
    <source>
        <dbReference type="EMBL" id="MBL0683841.1"/>
    </source>
</evidence>
<organism evidence="2 3">
    <name type="scientific">Aquimarina mytili</name>
    <dbReference type="NCBI Taxonomy" id="874423"/>
    <lineage>
        <taxon>Bacteria</taxon>
        <taxon>Pseudomonadati</taxon>
        <taxon>Bacteroidota</taxon>
        <taxon>Flavobacteriia</taxon>
        <taxon>Flavobacteriales</taxon>
        <taxon>Flavobacteriaceae</taxon>
        <taxon>Aquimarina</taxon>
    </lineage>
</organism>
<accession>A0A936ZX25</accession>
<dbReference type="RefSeq" id="WP_201919212.1">
    <property type="nucleotide sequence ID" value="NZ_BAABAX010000005.1"/>
</dbReference>
<dbReference type="Proteomes" id="UP000651057">
    <property type="component" value="Unassembled WGS sequence"/>
</dbReference>
<proteinExistence type="predicted"/>
<reference evidence="2" key="1">
    <citation type="submission" date="2021-01" db="EMBL/GenBank/DDBJ databases">
        <authorList>
            <person name="Zhong Y.L."/>
        </authorList>
    </citation>
    <scope>NUCLEOTIDE SEQUENCE</scope>
    <source>
        <strain evidence="2">KCTC 23302</strain>
    </source>
</reference>
<keyword evidence="3" id="KW-1185">Reference proteome</keyword>
<name>A0A936ZX25_9FLAO</name>
<comment type="caution">
    <text evidence="2">The sequence shown here is derived from an EMBL/GenBank/DDBJ whole genome shotgun (WGS) entry which is preliminary data.</text>
</comment>
<evidence type="ECO:0000313" key="3">
    <source>
        <dbReference type="Proteomes" id="UP000651057"/>
    </source>
</evidence>
<dbReference type="AlphaFoldDB" id="A0A936ZX25"/>
<evidence type="ECO:0000256" key="1">
    <source>
        <dbReference type="SAM" id="MobiDB-lite"/>
    </source>
</evidence>
<sequence>MANKHLIGKQIIDIEVNSSDKIYAMQQKVSELVWKDLLPMLTTMFDRIVGEDEVISLNRIELDIGHINLNNRAQIIEIVDKIIKLLEKTIEERVKNLSIHKNGFKVKNENQNDKTFDLKKDVYHRKQKENLEHYSKEKRTNREHTDNESKLEKNNRQLLRRYYFDLWLYWLEKGRLPSYTIEPTEDWMPLILETLGIDIDAVTILENKLREYPIALKRLVLQHTGKDLKSIVELYTGFSQTKLLDLCKEIKDLSKNQSAKSIPIDDRVLEINIWQYIFKEVILGRKKLESISLGIAVMKQPFMTFLFKETVNIKVIKTETDYPFLQAILEKVPQVHEKEKEISLLKDDDEIDDGKDGFLEIEDAVSNEEELETPQFFNNAGVVLLHPFLSSFYRKLGLLGEKDFIDFKAQSKAVVLLHFLATAKEDPKEYEMVLPKFLCQMPVNIPLDHSIKLTKEEKVEANNLLQAVIEHWGVLGGTSPDGLREGFLMREGKLEKEQTGWKLFVEQKTLDILLDRLPWNLGLIKLPWMKEILKVEWR</sequence>
<dbReference type="EMBL" id="JAERQJ010000003">
    <property type="protein sequence ID" value="MBL0683841.1"/>
    <property type="molecule type" value="Genomic_DNA"/>
</dbReference>
<protein>
    <submittedName>
        <fullName evidence="2">Uncharacterized protein</fullName>
    </submittedName>
</protein>
<feature type="region of interest" description="Disordered" evidence="1">
    <location>
        <begin position="129"/>
        <end position="150"/>
    </location>
</feature>